<organism evidence="5">
    <name type="scientific">Strongyloides stercoralis</name>
    <name type="common">Threadworm</name>
    <dbReference type="NCBI Taxonomy" id="6248"/>
    <lineage>
        <taxon>Eukaryota</taxon>
        <taxon>Metazoa</taxon>
        <taxon>Ecdysozoa</taxon>
        <taxon>Nematoda</taxon>
        <taxon>Chromadorea</taxon>
        <taxon>Rhabditida</taxon>
        <taxon>Tylenchina</taxon>
        <taxon>Panagrolaimomorpha</taxon>
        <taxon>Strongyloidoidea</taxon>
        <taxon>Strongyloididae</taxon>
        <taxon>Strongyloides</taxon>
    </lineage>
</organism>
<dbReference type="PROSITE" id="PS50888">
    <property type="entry name" value="BHLH"/>
    <property type="match status" value="1"/>
</dbReference>
<dbReference type="Pfam" id="PF00010">
    <property type="entry name" value="HLH"/>
    <property type="match status" value="1"/>
</dbReference>
<dbReference type="GO" id="GO:0046983">
    <property type="term" value="F:protein dimerization activity"/>
    <property type="evidence" value="ECO:0007669"/>
    <property type="project" value="InterPro"/>
</dbReference>
<proteinExistence type="predicted"/>
<dbReference type="InterPro" id="IPR011598">
    <property type="entry name" value="bHLH_dom"/>
</dbReference>
<dbReference type="Gene3D" id="4.10.280.10">
    <property type="entry name" value="Helix-loop-helix DNA-binding domain"/>
    <property type="match status" value="1"/>
</dbReference>
<keyword evidence="3" id="KW-0804">Transcription</keyword>
<accession>A0A0K0EC04</accession>
<dbReference type="GO" id="GO:0000978">
    <property type="term" value="F:RNA polymerase II cis-regulatory region sequence-specific DNA binding"/>
    <property type="evidence" value="ECO:0007669"/>
    <property type="project" value="TreeGrafter"/>
</dbReference>
<evidence type="ECO:0000256" key="2">
    <source>
        <dbReference type="ARBA" id="ARBA00023125"/>
    </source>
</evidence>
<evidence type="ECO:0000256" key="3">
    <source>
        <dbReference type="ARBA" id="ARBA00023163"/>
    </source>
</evidence>
<reference evidence="5" key="1">
    <citation type="submission" date="2015-08" db="UniProtKB">
        <authorList>
            <consortium name="WormBaseParasite"/>
        </authorList>
    </citation>
    <scope>IDENTIFICATION</scope>
</reference>
<evidence type="ECO:0000259" key="4">
    <source>
        <dbReference type="PROSITE" id="PS50888"/>
    </source>
</evidence>
<dbReference type="InterPro" id="IPR040238">
    <property type="entry name" value="TAL-like"/>
</dbReference>
<sequence>MYSIDKFSSRLISREKIRQLQVNDAFFKLRLIIPAYPANRKMSKHEILKSAIRYIKIMEYILSKS</sequence>
<dbReference type="SUPFAM" id="SSF47459">
    <property type="entry name" value="HLH, helix-loop-helix DNA-binding domain"/>
    <property type="match status" value="1"/>
</dbReference>
<dbReference type="WBParaSite" id="SSTP_0000701850.1">
    <property type="protein sequence ID" value="SSTP_0000701850.1"/>
    <property type="gene ID" value="SSTP_0000701850"/>
</dbReference>
<dbReference type="AlphaFoldDB" id="A0A0K0EC04"/>
<evidence type="ECO:0000256" key="1">
    <source>
        <dbReference type="ARBA" id="ARBA00023015"/>
    </source>
</evidence>
<name>A0A0K0EC04_STRER</name>
<protein>
    <submittedName>
        <fullName evidence="5">BHLH domain-containing protein</fullName>
    </submittedName>
</protein>
<dbReference type="PANTHER" id="PTHR13864">
    <property type="entry name" value="T-CELL ACUTE LYMPHOCYTIC LEUKEMIA/STEM CELL LEUKEMIA-RELATED"/>
    <property type="match status" value="1"/>
</dbReference>
<keyword evidence="2" id="KW-0238">DNA-binding</keyword>
<dbReference type="GO" id="GO:0000981">
    <property type="term" value="F:DNA-binding transcription factor activity, RNA polymerase II-specific"/>
    <property type="evidence" value="ECO:0007669"/>
    <property type="project" value="InterPro"/>
</dbReference>
<dbReference type="SMART" id="SM00353">
    <property type="entry name" value="HLH"/>
    <property type="match status" value="1"/>
</dbReference>
<dbReference type="PANTHER" id="PTHR13864:SF15">
    <property type="entry name" value="T-CELL ACUTE LYMPHOCYTIC LEUKEMIA PROTEIN 1 HOMOLOG-RELATED"/>
    <property type="match status" value="1"/>
</dbReference>
<dbReference type="STRING" id="6248.A0A0K0EC04"/>
<evidence type="ECO:0000313" key="5">
    <source>
        <dbReference type="WBParaSite" id="SSTP_0000701850.1"/>
    </source>
</evidence>
<feature type="domain" description="BHLH" evidence="4">
    <location>
        <begin position="6"/>
        <end position="58"/>
    </location>
</feature>
<keyword evidence="1" id="KW-0805">Transcription regulation</keyword>
<dbReference type="InterPro" id="IPR036638">
    <property type="entry name" value="HLH_DNA-bd_sf"/>
</dbReference>